<keyword evidence="3" id="KW-0677">Repeat</keyword>
<feature type="repeat" description="HEAT" evidence="5">
    <location>
        <begin position="91"/>
        <end position="127"/>
    </location>
</feature>
<proteinExistence type="inferred from homology"/>
<gene>
    <name evidence="7" type="ORF">TrCOL_g9513</name>
</gene>
<evidence type="ECO:0000256" key="5">
    <source>
        <dbReference type="PROSITE-ProRule" id="PRU00103"/>
    </source>
</evidence>
<comment type="similarity">
    <text evidence="2">Belongs to the VAC14 family.</text>
</comment>
<dbReference type="Proteomes" id="UP001165065">
    <property type="component" value="Unassembled WGS sequence"/>
</dbReference>
<evidence type="ECO:0000259" key="6">
    <source>
        <dbReference type="Pfam" id="PF11916"/>
    </source>
</evidence>
<dbReference type="Pfam" id="PF12755">
    <property type="entry name" value="Vac14_Fab1_bd"/>
    <property type="match status" value="1"/>
</dbReference>
<dbReference type="InterPro" id="IPR011989">
    <property type="entry name" value="ARM-like"/>
</dbReference>
<dbReference type="AlphaFoldDB" id="A0A9W7GKB0"/>
<dbReference type="EMBL" id="BRYA01000337">
    <property type="protein sequence ID" value="GMI47287.1"/>
    <property type="molecule type" value="Genomic_DNA"/>
</dbReference>
<dbReference type="InterPro" id="IPR026825">
    <property type="entry name" value="Vac14"/>
</dbReference>
<comment type="subcellular location">
    <subcellularLocation>
        <location evidence="1">Endomembrane system</location>
    </subcellularLocation>
</comment>
<evidence type="ECO:0000313" key="8">
    <source>
        <dbReference type="Proteomes" id="UP001165065"/>
    </source>
</evidence>
<feature type="domain" description="Vacuolar protein 14 C-terminal Fig4-binding" evidence="6">
    <location>
        <begin position="428"/>
        <end position="613"/>
    </location>
</feature>
<protein>
    <recommendedName>
        <fullName evidence="6">Vacuolar protein 14 C-terminal Fig4-binding domain-containing protein</fullName>
    </recommendedName>
</protein>
<dbReference type="InterPro" id="IPR016024">
    <property type="entry name" value="ARM-type_fold"/>
</dbReference>
<dbReference type="Pfam" id="PF11916">
    <property type="entry name" value="Vac14_Fig4_bd"/>
    <property type="match status" value="1"/>
</dbReference>
<sequence>MEEESPLPLTIQRLLGDRVYEKRKNAALEIEALIKILKESSETAKINQVITVLSRTFATSPNANHRKGGLIGIAATAIGLMQHTRHHLDVLLPPVLHCFDDPESRVRYYACESLYNIAKVARGGILKYFNSIFDGLCSLFADVDVDVKNGANLLDRLIKDIVTESEVFDVETFIPLLQKYIRRTNPYIRQLLVGWIVVLDSVPDINMLDYLPDFLDGIFNMLSDGNREIRQAADSALGEFLREIKTSSVVEFGPMVSILVAQCQSKERLNRLTAITWLSEFIELGGDSLLPFYDHVLGAISACISDSEVEIRQVAEKTNDELLALVKKSPKEFELSPLLQTIMGELQSSYVPTKIASLRWINALLEKVPVPMKQYIEVLLPGLLKTLSDDADAVVLLVLQVLSRISLTAGEFPKVLNAILMLFANDRRLLEVRGSLVIRKLCVLLNAKSVYMEASQVLAKGNDFSLEFISTMVQTLNLILLTAQELQALRSLLKSSFTPSAPNEDRQVFAALFNCWCHNPVATFSLCLLGQAYDLAFSLVKKFSDVEISVGLLMQLDKLIQLIESPVYIHLRLQLLEVEKPQHSLLLKALYGLLMLLPQSTAFRTLNERLSTVCNLRDNLGVGVSDKKEIKEARKALAGTPIDHQVLLAEFEKVTKRWALHRQQLVRMLSLQDEKTPQSGGESSR</sequence>
<accession>A0A9W7GKB0</accession>
<dbReference type="PANTHER" id="PTHR16023:SF0">
    <property type="entry name" value="PROTEIN VAC14 HOMOLOG"/>
    <property type="match status" value="1"/>
</dbReference>
<dbReference type="Gene3D" id="1.25.10.10">
    <property type="entry name" value="Leucine-rich Repeat Variant"/>
    <property type="match status" value="2"/>
</dbReference>
<dbReference type="OrthoDB" id="5574975at2759"/>
<evidence type="ECO:0000256" key="4">
    <source>
        <dbReference type="ARBA" id="ARBA00023136"/>
    </source>
</evidence>
<reference evidence="8" key="1">
    <citation type="journal article" date="2023" name="Commun. Biol.">
        <title>Genome analysis of Parmales, the sister group of diatoms, reveals the evolutionary specialization of diatoms from phago-mixotrophs to photoautotrophs.</title>
        <authorList>
            <person name="Ban H."/>
            <person name="Sato S."/>
            <person name="Yoshikawa S."/>
            <person name="Yamada K."/>
            <person name="Nakamura Y."/>
            <person name="Ichinomiya M."/>
            <person name="Sato N."/>
            <person name="Blanc-Mathieu R."/>
            <person name="Endo H."/>
            <person name="Kuwata A."/>
            <person name="Ogata H."/>
        </authorList>
    </citation>
    <scope>NUCLEOTIDE SEQUENCE [LARGE SCALE GENOMIC DNA]</scope>
</reference>
<evidence type="ECO:0000256" key="1">
    <source>
        <dbReference type="ARBA" id="ARBA00004308"/>
    </source>
</evidence>
<keyword evidence="8" id="KW-1185">Reference proteome</keyword>
<dbReference type="GO" id="GO:0006661">
    <property type="term" value="P:phosphatidylinositol biosynthetic process"/>
    <property type="evidence" value="ECO:0007669"/>
    <property type="project" value="InterPro"/>
</dbReference>
<dbReference type="GO" id="GO:0010008">
    <property type="term" value="C:endosome membrane"/>
    <property type="evidence" value="ECO:0007669"/>
    <property type="project" value="TreeGrafter"/>
</dbReference>
<comment type="caution">
    <text evidence="7">The sequence shown here is derived from an EMBL/GenBank/DDBJ whole genome shotgun (WGS) entry which is preliminary data.</text>
</comment>
<evidence type="ECO:0000256" key="2">
    <source>
        <dbReference type="ARBA" id="ARBA00010225"/>
    </source>
</evidence>
<evidence type="ECO:0000256" key="3">
    <source>
        <dbReference type="ARBA" id="ARBA00022737"/>
    </source>
</evidence>
<organism evidence="7 8">
    <name type="scientific">Triparma columacea</name>
    <dbReference type="NCBI Taxonomy" id="722753"/>
    <lineage>
        <taxon>Eukaryota</taxon>
        <taxon>Sar</taxon>
        <taxon>Stramenopiles</taxon>
        <taxon>Ochrophyta</taxon>
        <taxon>Bolidophyceae</taxon>
        <taxon>Parmales</taxon>
        <taxon>Triparmaceae</taxon>
        <taxon>Triparma</taxon>
    </lineage>
</organism>
<evidence type="ECO:0000313" key="7">
    <source>
        <dbReference type="EMBL" id="GMI47287.1"/>
    </source>
</evidence>
<dbReference type="InterPro" id="IPR021133">
    <property type="entry name" value="HEAT_type_2"/>
</dbReference>
<keyword evidence="4" id="KW-0472">Membrane</keyword>
<dbReference type="PROSITE" id="PS50077">
    <property type="entry name" value="HEAT_REPEAT"/>
    <property type="match status" value="1"/>
</dbReference>
<dbReference type="InterPro" id="IPR021841">
    <property type="entry name" value="VAC14_Fig4p-bd"/>
</dbReference>
<dbReference type="SUPFAM" id="SSF48371">
    <property type="entry name" value="ARM repeat"/>
    <property type="match status" value="1"/>
</dbReference>
<name>A0A9W7GKB0_9STRA</name>
<dbReference type="PANTHER" id="PTHR16023">
    <property type="entry name" value="TAX1 BINDING PROTEIN-RELATED"/>
    <property type="match status" value="1"/>
</dbReference>
<dbReference type="GO" id="GO:0070772">
    <property type="term" value="C:PAS complex"/>
    <property type="evidence" value="ECO:0007669"/>
    <property type="project" value="InterPro"/>
</dbReference>